<protein>
    <submittedName>
        <fullName evidence="2">Hypermethylated in cancer 2 protein</fullName>
    </submittedName>
</protein>
<feature type="region of interest" description="Disordered" evidence="1">
    <location>
        <begin position="118"/>
        <end position="199"/>
    </location>
</feature>
<keyword evidence="3" id="KW-1185">Reference proteome</keyword>
<name>A0AAE1LR17_9NEOP</name>
<dbReference type="Proteomes" id="UP001219518">
    <property type="component" value="Unassembled WGS sequence"/>
</dbReference>
<dbReference type="EMBL" id="JAHWGI010001358">
    <property type="protein sequence ID" value="KAK3928923.1"/>
    <property type="molecule type" value="Genomic_DNA"/>
</dbReference>
<gene>
    <name evidence="2" type="ORF">KUF71_002836</name>
</gene>
<reference evidence="2" key="2">
    <citation type="journal article" date="2023" name="BMC Genomics">
        <title>Pest status, molecular evolution, and epigenetic factors derived from the genome assembly of Frankliniella fusca, a thysanopteran phytovirus vector.</title>
        <authorList>
            <person name="Catto M.A."/>
            <person name="Labadie P.E."/>
            <person name="Jacobson A.L."/>
            <person name="Kennedy G.G."/>
            <person name="Srinivasan R."/>
            <person name="Hunt B.G."/>
        </authorList>
    </citation>
    <scope>NUCLEOTIDE SEQUENCE</scope>
    <source>
        <strain evidence="2">PL_HMW_Pooled</strain>
    </source>
</reference>
<proteinExistence type="predicted"/>
<feature type="compositionally biased region" description="Polar residues" evidence="1">
    <location>
        <begin position="144"/>
        <end position="169"/>
    </location>
</feature>
<dbReference type="AlphaFoldDB" id="A0AAE1LR17"/>
<sequence>MDLLQSPYKKIKLTNKKWVAYVNLSKLDRNKAYKIEGLVETSHLTYGKGQQATIKSSEGAMYRTQLPGKYLANLKPDMIDFIKRDIGQGRNPYLVYREQMMDNSYRIDILEKSAENDAHFQSNSDVPEEPITVSDDEDDVPAISHSSTLPLSNDSSLECVDHSTSTVPIESSRVKTEKELSVPISPSKLVSENGHQDSS</sequence>
<evidence type="ECO:0000313" key="2">
    <source>
        <dbReference type="EMBL" id="KAK3928923.1"/>
    </source>
</evidence>
<evidence type="ECO:0000256" key="1">
    <source>
        <dbReference type="SAM" id="MobiDB-lite"/>
    </source>
</evidence>
<evidence type="ECO:0000313" key="3">
    <source>
        <dbReference type="Proteomes" id="UP001219518"/>
    </source>
</evidence>
<reference evidence="2" key="1">
    <citation type="submission" date="2021-07" db="EMBL/GenBank/DDBJ databases">
        <authorList>
            <person name="Catto M.A."/>
            <person name="Jacobson A."/>
            <person name="Kennedy G."/>
            <person name="Labadie P."/>
            <person name="Hunt B.G."/>
            <person name="Srinivasan R."/>
        </authorList>
    </citation>
    <scope>NUCLEOTIDE SEQUENCE</scope>
    <source>
        <strain evidence="2">PL_HMW_Pooled</strain>
        <tissue evidence="2">Head</tissue>
    </source>
</reference>
<comment type="caution">
    <text evidence="2">The sequence shown here is derived from an EMBL/GenBank/DDBJ whole genome shotgun (WGS) entry which is preliminary data.</text>
</comment>
<organism evidence="2 3">
    <name type="scientific">Frankliniella fusca</name>
    <dbReference type="NCBI Taxonomy" id="407009"/>
    <lineage>
        <taxon>Eukaryota</taxon>
        <taxon>Metazoa</taxon>
        <taxon>Ecdysozoa</taxon>
        <taxon>Arthropoda</taxon>
        <taxon>Hexapoda</taxon>
        <taxon>Insecta</taxon>
        <taxon>Pterygota</taxon>
        <taxon>Neoptera</taxon>
        <taxon>Paraneoptera</taxon>
        <taxon>Thysanoptera</taxon>
        <taxon>Terebrantia</taxon>
        <taxon>Thripoidea</taxon>
        <taxon>Thripidae</taxon>
        <taxon>Frankliniella</taxon>
    </lineage>
</organism>
<accession>A0AAE1LR17</accession>